<dbReference type="OrthoDB" id="10068793at2759"/>
<accession>A0A2G8SF37</accession>
<proteinExistence type="predicted"/>
<dbReference type="InterPro" id="IPR037291">
    <property type="entry name" value="DUF4139"/>
</dbReference>
<evidence type="ECO:0000313" key="4">
    <source>
        <dbReference type="Proteomes" id="UP000230002"/>
    </source>
</evidence>
<dbReference type="PANTHER" id="PTHR31005:SF8">
    <property type="entry name" value="DUF4139 DOMAIN-CONTAINING PROTEIN"/>
    <property type="match status" value="1"/>
</dbReference>
<dbReference type="Proteomes" id="UP000230002">
    <property type="component" value="Unassembled WGS sequence"/>
</dbReference>
<dbReference type="EMBL" id="AYKW01000011">
    <property type="protein sequence ID" value="PIL32379.1"/>
    <property type="molecule type" value="Genomic_DNA"/>
</dbReference>
<name>A0A2G8SF37_9APHY</name>
<dbReference type="NCBIfam" id="TIGR02231">
    <property type="entry name" value="mucoidy inhibitor MuiA family protein"/>
    <property type="match status" value="1"/>
</dbReference>
<dbReference type="PANTHER" id="PTHR31005">
    <property type="entry name" value="DUF4139 DOMAIN-CONTAINING PROTEIN"/>
    <property type="match status" value="1"/>
</dbReference>
<protein>
    <recommendedName>
        <fullName evidence="2">DUF4139 domain-containing protein</fullName>
    </recommendedName>
</protein>
<gene>
    <name evidence="3" type="ORF">GSI_05625</name>
</gene>
<evidence type="ECO:0000313" key="3">
    <source>
        <dbReference type="EMBL" id="PIL32379.1"/>
    </source>
</evidence>
<dbReference type="Pfam" id="PF13598">
    <property type="entry name" value="DUF4139"/>
    <property type="match status" value="1"/>
</dbReference>
<keyword evidence="1" id="KW-0175">Coiled coil</keyword>
<keyword evidence="4" id="KW-1185">Reference proteome</keyword>
<dbReference type="InterPro" id="IPR011935">
    <property type="entry name" value="CHP02231"/>
</dbReference>
<comment type="caution">
    <text evidence="3">The sequence shown here is derived from an EMBL/GenBank/DDBJ whole genome shotgun (WGS) entry which is preliminary data.</text>
</comment>
<sequence length="412" mass="46052">MSEKSEKSTSFDELMAKFIASKQNTMQAIVEMEEKVEKIKDEIELLEDSCTGEICAVVVAILAAKVDCKLEFQLTYLVTGVTWKPYYDLHGATVDGKPSLDISLHYCANITQNTGEDWNDTILTLSTANSQALHNSTIPKVDPIQDASDDWSLKEEMVTNSIMLDKNPISLSYRVDRRVSLPSERSTHKMSIAVMDFSGALKYVCVPQKTNAVFMEGQMQNTSPYELLAGQVNVFIDNSFATKTEMAHIGSNETFTCMLVIDPSLKVSYQSEFRTVHEPKRNFTEPFKTTTRTVTTTITNGHSFDVTELVVRDAIPLGNDETNIKVALRRPDGLAQAKDDEEVAVALHGSGEARDSEKQGAARVRWVWTEKGDGGEKEGLYEWVCQIKAGKKIRLQAEWEVKAPGDAQWEER</sequence>
<reference evidence="3 4" key="1">
    <citation type="journal article" date="2015" name="Sci. Rep.">
        <title>Chromosome-level genome map provides insights into diverse defense mechanisms in the medicinal fungus Ganoderma sinense.</title>
        <authorList>
            <person name="Zhu Y."/>
            <person name="Xu J."/>
            <person name="Sun C."/>
            <person name="Zhou S."/>
            <person name="Xu H."/>
            <person name="Nelson D.R."/>
            <person name="Qian J."/>
            <person name="Song J."/>
            <person name="Luo H."/>
            <person name="Xiang L."/>
            <person name="Li Y."/>
            <person name="Xu Z."/>
            <person name="Ji A."/>
            <person name="Wang L."/>
            <person name="Lu S."/>
            <person name="Hayward A."/>
            <person name="Sun W."/>
            <person name="Li X."/>
            <person name="Schwartz D.C."/>
            <person name="Wang Y."/>
            <person name="Chen S."/>
        </authorList>
    </citation>
    <scope>NUCLEOTIDE SEQUENCE [LARGE SCALE GENOMIC DNA]</scope>
    <source>
        <strain evidence="3 4">ZZ0214-1</strain>
    </source>
</reference>
<organism evidence="3 4">
    <name type="scientific">Ganoderma sinense ZZ0214-1</name>
    <dbReference type="NCBI Taxonomy" id="1077348"/>
    <lineage>
        <taxon>Eukaryota</taxon>
        <taxon>Fungi</taxon>
        <taxon>Dikarya</taxon>
        <taxon>Basidiomycota</taxon>
        <taxon>Agaricomycotina</taxon>
        <taxon>Agaricomycetes</taxon>
        <taxon>Polyporales</taxon>
        <taxon>Polyporaceae</taxon>
        <taxon>Ganoderma</taxon>
    </lineage>
</organism>
<dbReference type="STRING" id="1077348.A0A2G8SF37"/>
<evidence type="ECO:0000259" key="2">
    <source>
        <dbReference type="Pfam" id="PF13598"/>
    </source>
</evidence>
<evidence type="ECO:0000256" key="1">
    <source>
        <dbReference type="SAM" id="Coils"/>
    </source>
</evidence>
<dbReference type="AlphaFoldDB" id="A0A2G8SF37"/>
<feature type="coiled-coil region" evidence="1">
    <location>
        <begin position="22"/>
        <end position="49"/>
    </location>
</feature>
<feature type="domain" description="DUF4139" evidence="2">
    <location>
        <begin position="73"/>
        <end position="404"/>
    </location>
</feature>